<dbReference type="InParanoid" id="D8LY80"/>
<name>D8LY80_BLAHO</name>
<feature type="transmembrane region" description="Helical" evidence="1">
    <location>
        <begin position="91"/>
        <end position="116"/>
    </location>
</feature>
<keyword evidence="1" id="KW-0812">Transmembrane</keyword>
<evidence type="ECO:0000313" key="3">
    <source>
        <dbReference type="Proteomes" id="UP000008312"/>
    </source>
</evidence>
<feature type="transmembrane region" description="Helical" evidence="1">
    <location>
        <begin position="35"/>
        <end position="53"/>
    </location>
</feature>
<keyword evidence="3" id="KW-1185">Reference proteome</keyword>
<evidence type="ECO:0000256" key="1">
    <source>
        <dbReference type="SAM" id="Phobius"/>
    </source>
</evidence>
<gene>
    <name evidence="2" type="ORF">GSBLH_T00000851001</name>
</gene>
<feature type="transmembrane region" description="Helical" evidence="1">
    <location>
        <begin position="65"/>
        <end position="85"/>
    </location>
</feature>
<dbReference type="EMBL" id="FN668639">
    <property type="protein sequence ID" value="CBK20535.2"/>
    <property type="molecule type" value="Genomic_DNA"/>
</dbReference>
<evidence type="ECO:0000313" key="2">
    <source>
        <dbReference type="EMBL" id="CBK20535.2"/>
    </source>
</evidence>
<keyword evidence="1" id="KW-1133">Transmembrane helix</keyword>
<dbReference type="GeneID" id="24918139"/>
<reference evidence="2" key="1">
    <citation type="submission" date="2010-02" db="EMBL/GenBank/DDBJ databases">
        <title>Sequencing and annotation of the Blastocystis hominis genome.</title>
        <authorList>
            <person name="Wincker P."/>
        </authorList>
    </citation>
    <scope>NUCLEOTIDE SEQUENCE</scope>
    <source>
        <strain evidence="2">Singapore isolate B</strain>
    </source>
</reference>
<dbReference type="Proteomes" id="UP000008312">
    <property type="component" value="Unassembled WGS sequence"/>
</dbReference>
<organism evidence="2">
    <name type="scientific">Blastocystis hominis</name>
    <dbReference type="NCBI Taxonomy" id="12968"/>
    <lineage>
        <taxon>Eukaryota</taxon>
        <taxon>Sar</taxon>
        <taxon>Stramenopiles</taxon>
        <taxon>Bigyra</taxon>
        <taxon>Opalozoa</taxon>
        <taxon>Opalinata</taxon>
        <taxon>Blastocystidae</taxon>
        <taxon>Blastocystis</taxon>
    </lineage>
</organism>
<protein>
    <submittedName>
        <fullName evidence="2">Uncharacterized protein</fullName>
    </submittedName>
</protein>
<keyword evidence="1" id="KW-0472">Membrane</keyword>
<accession>D8LY80</accession>
<dbReference type="RefSeq" id="XP_012894583.1">
    <property type="nucleotide sequence ID" value="XM_013039129.1"/>
</dbReference>
<dbReference type="AlphaFoldDB" id="D8LY80"/>
<sequence length="138" mass="16495">MYLKYCKSKALFCCKVEIISSFLTMIFCLTTERPLVLISGVLYFLFSIFFYFWTKRNHKKMIKMYLPIAFVDLLLGLTTFYYWLGLLMIRIRFGVLMCNLFVLEALISSFLSCFFIGRIETVYHYIPVQYHERLSSVF</sequence>
<proteinExistence type="predicted"/>